<dbReference type="InterPro" id="IPR000847">
    <property type="entry name" value="LysR_HTH_N"/>
</dbReference>
<dbReference type="CDD" id="cd08414">
    <property type="entry name" value="PBP2_LTTR_aromatics_like"/>
    <property type="match status" value="1"/>
</dbReference>
<comment type="similarity">
    <text evidence="1">Belongs to the LysR transcriptional regulatory family.</text>
</comment>
<dbReference type="EMBL" id="LGUT01003543">
    <property type="protein sequence ID" value="KOG85255.1"/>
    <property type="molecule type" value="Genomic_DNA"/>
</dbReference>
<keyword evidence="3" id="KW-0238">DNA-binding</keyword>
<evidence type="ECO:0000259" key="5">
    <source>
        <dbReference type="PROSITE" id="PS50931"/>
    </source>
</evidence>
<dbReference type="Pfam" id="PF03466">
    <property type="entry name" value="LysR_substrate"/>
    <property type="match status" value="1"/>
</dbReference>
<dbReference type="Gene3D" id="1.10.10.10">
    <property type="entry name" value="Winged helix-like DNA-binding domain superfamily/Winged helix DNA-binding domain"/>
    <property type="match status" value="1"/>
</dbReference>
<evidence type="ECO:0000313" key="7">
    <source>
        <dbReference type="Proteomes" id="UP000037020"/>
    </source>
</evidence>
<evidence type="ECO:0000256" key="4">
    <source>
        <dbReference type="ARBA" id="ARBA00023163"/>
    </source>
</evidence>
<name>A0ABR5IVS4_9ACTN</name>
<dbReference type="SUPFAM" id="SSF53850">
    <property type="entry name" value="Periplasmic binding protein-like II"/>
    <property type="match status" value="1"/>
</dbReference>
<evidence type="ECO:0000256" key="1">
    <source>
        <dbReference type="ARBA" id="ARBA00009437"/>
    </source>
</evidence>
<gene>
    <name evidence="6" type="ORF">ADK38_37710</name>
</gene>
<proteinExistence type="inferred from homology"/>
<keyword evidence="7" id="KW-1185">Reference proteome</keyword>
<accession>A0ABR5IVS4</accession>
<dbReference type="Pfam" id="PF00126">
    <property type="entry name" value="HTH_1"/>
    <property type="match status" value="1"/>
</dbReference>
<dbReference type="SUPFAM" id="SSF46785">
    <property type="entry name" value="Winged helix' DNA-binding domain"/>
    <property type="match status" value="1"/>
</dbReference>
<dbReference type="Proteomes" id="UP000037020">
    <property type="component" value="Unassembled WGS sequence"/>
</dbReference>
<feature type="domain" description="HTH lysR-type" evidence="5">
    <location>
        <begin position="1"/>
        <end position="53"/>
    </location>
</feature>
<dbReference type="InterPro" id="IPR005119">
    <property type="entry name" value="LysR_subst-bd"/>
</dbReference>
<dbReference type="PROSITE" id="PS50931">
    <property type="entry name" value="HTH_LYSR"/>
    <property type="match status" value="1"/>
</dbReference>
<dbReference type="PRINTS" id="PR00039">
    <property type="entry name" value="HTHLYSR"/>
</dbReference>
<dbReference type="InterPro" id="IPR036390">
    <property type="entry name" value="WH_DNA-bd_sf"/>
</dbReference>
<evidence type="ECO:0000313" key="6">
    <source>
        <dbReference type="EMBL" id="KOG85255.1"/>
    </source>
</evidence>
<comment type="caution">
    <text evidence="6">The sequence shown here is derived from an EMBL/GenBank/DDBJ whole genome shotgun (WGS) entry which is preliminary data.</text>
</comment>
<keyword evidence="4" id="KW-0804">Transcription</keyword>
<sequence>MRLFVVLAEELHFGNAAQRMFISQPAFSRQIRALERCLGVDLVARSSRRVELTPAGQALLPEARTAVESVDRIRHVAQAQIRCVQGRLAIGSIGAEAQQPYTRAILAELRARNPDLKLDVCSLDIAHHVLALTQGEVDVAFLLSPMPPGIETLTLATGPRVACLPADDPLADRTSVTLAELAGRPVVDVPPECPRSWWNFWAVDPRPDGTTVRYGPVVHDVEALFLAVAHGEAMAFLPGAAQTFFPRPGVHYVEVSDAPPATAALAWMAKNRTLPTINAIRRAASAVLQRTSASGPGG</sequence>
<dbReference type="Gene3D" id="3.40.190.10">
    <property type="entry name" value="Periplasmic binding protein-like II"/>
    <property type="match status" value="2"/>
</dbReference>
<evidence type="ECO:0000256" key="2">
    <source>
        <dbReference type="ARBA" id="ARBA00023015"/>
    </source>
</evidence>
<reference evidence="6 7" key="1">
    <citation type="submission" date="2015-07" db="EMBL/GenBank/DDBJ databases">
        <authorList>
            <person name="Ju K.-S."/>
            <person name="Doroghazi J.R."/>
            <person name="Metcalf W.W."/>
        </authorList>
    </citation>
    <scope>NUCLEOTIDE SEQUENCE [LARGE SCALE GENOMIC DNA]</scope>
    <source>
        <strain evidence="6 7">NRRL B-3589</strain>
    </source>
</reference>
<evidence type="ECO:0000256" key="3">
    <source>
        <dbReference type="ARBA" id="ARBA00023125"/>
    </source>
</evidence>
<dbReference type="PANTHER" id="PTHR30346:SF0">
    <property type="entry name" value="HCA OPERON TRANSCRIPTIONAL ACTIVATOR HCAR"/>
    <property type="match status" value="1"/>
</dbReference>
<dbReference type="InterPro" id="IPR036388">
    <property type="entry name" value="WH-like_DNA-bd_sf"/>
</dbReference>
<protein>
    <submittedName>
        <fullName evidence="6">LysR family transcriptional regulator</fullName>
    </submittedName>
</protein>
<organism evidence="6 7">
    <name type="scientific">Streptomyces varsoviensis</name>
    <dbReference type="NCBI Taxonomy" id="67373"/>
    <lineage>
        <taxon>Bacteria</taxon>
        <taxon>Bacillati</taxon>
        <taxon>Actinomycetota</taxon>
        <taxon>Actinomycetes</taxon>
        <taxon>Kitasatosporales</taxon>
        <taxon>Streptomycetaceae</taxon>
        <taxon>Streptomyces</taxon>
    </lineage>
</organism>
<dbReference type="PANTHER" id="PTHR30346">
    <property type="entry name" value="TRANSCRIPTIONAL DUAL REGULATOR HCAR-RELATED"/>
    <property type="match status" value="1"/>
</dbReference>
<keyword evidence="2" id="KW-0805">Transcription regulation</keyword>